<dbReference type="VEuPathDB" id="TrichDB:TVAG_300730"/>
<dbReference type="RefSeq" id="XP_001317814.1">
    <property type="nucleotide sequence ID" value="XM_001317779.1"/>
</dbReference>
<dbReference type="KEGG" id="tva:4763457"/>
<gene>
    <name evidence="1" type="ORF">TVAG_300730</name>
</gene>
<dbReference type="AlphaFoldDB" id="A2EP53"/>
<reference evidence="1" key="1">
    <citation type="submission" date="2006-10" db="EMBL/GenBank/DDBJ databases">
        <authorList>
            <person name="Amadeo P."/>
            <person name="Zhao Q."/>
            <person name="Wortman J."/>
            <person name="Fraser-Liggett C."/>
            <person name="Carlton J."/>
        </authorList>
    </citation>
    <scope>NUCLEOTIDE SEQUENCE</scope>
    <source>
        <strain evidence="1">G3</strain>
    </source>
</reference>
<proteinExistence type="predicted"/>
<dbReference type="VEuPathDB" id="TrichDB:TVAGG3_0154920"/>
<reference evidence="1" key="2">
    <citation type="journal article" date="2007" name="Science">
        <title>Draft genome sequence of the sexually transmitted pathogen Trichomonas vaginalis.</title>
        <authorList>
            <person name="Carlton J.M."/>
            <person name="Hirt R.P."/>
            <person name="Silva J.C."/>
            <person name="Delcher A.L."/>
            <person name="Schatz M."/>
            <person name="Zhao Q."/>
            <person name="Wortman J.R."/>
            <person name="Bidwell S.L."/>
            <person name="Alsmark U.C.M."/>
            <person name="Besteiro S."/>
            <person name="Sicheritz-Ponten T."/>
            <person name="Noel C.J."/>
            <person name="Dacks J.B."/>
            <person name="Foster P.G."/>
            <person name="Simillion C."/>
            <person name="Van de Peer Y."/>
            <person name="Miranda-Saavedra D."/>
            <person name="Barton G.J."/>
            <person name="Westrop G.D."/>
            <person name="Mueller S."/>
            <person name="Dessi D."/>
            <person name="Fiori P.L."/>
            <person name="Ren Q."/>
            <person name="Paulsen I."/>
            <person name="Zhang H."/>
            <person name="Bastida-Corcuera F.D."/>
            <person name="Simoes-Barbosa A."/>
            <person name="Brown M.T."/>
            <person name="Hayes R.D."/>
            <person name="Mukherjee M."/>
            <person name="Okumura C.Y."/>
            <person name="Schneider R."/>
            <person name="Smith A.J."/>
            <person name="Vanacova S."/>
            <person name="Villalvazo M."/>
            <person name="Haas B.J."/>
            <person name="Pertea M."/>
            <person name="Feldblyum T.V."/>
            <person name="Utterback T.R."/>
            <person name="Shu C.L."/>
            <person name="Osoegawa K."/>
            <person name="de Jong P.J."/>
            <person name="Hrdy I."/>
            <person name="Horvathova L."/>
            <person name="Zubacova Z."/>
            <person name="Dolezal P."/>
            <person name="Malik S.B."/>
            <person name="Logsdon J.M. Jr."/>
            <person name="Henze K."/>
            <person name="Gupta A."/>
            <person name="Wang C.C."/>
            <person name="Dunne R.L."/>
            <person name="Upcroft J.A."/>
            <person name="Upcroft P."/>
            <person name="White O."/>
            <person name="Salzberg S.L."/>
            <person name="Tang P."/>
            <person name="Chiu C.-H."/>
            <person name="Lee Y.-S."/>
            <person name="Embley T.M."/>
            <person name="Coombs G.H."/>
            <person name="Mottram J.C."/>
            <person name="Tachezy J."/>
            <person name="Fraser-Liggett C.M."/>
            <person name="Johnson P.J."/>
        </authorList>
    </citation>
    <scope>NUCLEOTIDE SEQUENCE [LARGE SCALE GENOMIC DNA]</scope>
    <source>
        <strain evidence="1">G3</strain>
    </source>
</reference>
<evidence type="ECO:0000313" key="2">
    <source>
        <dbReference type="Proteomes" id="UP000001542"/>
    </source>
</evidence>
<dbReference type="EMBL" id="DS113445">
    <property type="protein sequence ID" value="EAY05591.1"/>
    <property type="molecule type" value="Genomic_DNA"/>
</dbReference>
<dbReference type="Proteomes" id="UP000001542">
    <property type="component" value="Unassembled WGS sequence"/>
</dbReference>
<evidence type="ECO:0000313" key="1">
    <source>
        <dbReference type="EMBL" id="EAY05591.1"/>
    </source>
</evidence>
<protein>
    <recommendedName>
        <fullName evidence="3">EF-hand domain-containing protein</fullName>
    </recommendedName>
</protein>
<dbReference type="InParanoid" id="A2EP53"/>
<evidence type="ECO:0008006" key="3">
    <source>
        <dbReference type="Google" id="ProtNLM"/>
    </source>
</evidence>
<keyword evidence="2" id="KW-1185">Reference proteome</keyword>
<sequence>MIGTLKHSMRDIISQCMNYDAQMNGSITQDMFYKICSNFGININSNQKISNLFSQSYNNGNVRYFLFANSISQEENDDKYQNWSNQYYQRNQYCQPASTVNYQQSCISDDEINSTIIKLSQKVLDEMRYSASAWSKWKIEKKLLDPEYFCNGLRKDCHLDIPIDVMRAVCDRYGGDLTLASFVKIMSDGANMGTHIQAGSNKSHMQNS</sequence>
<organism evidence="1 2">
    <name type="scientific">Trichomonas vaginalis (strain ATCC PRA-98 / G3)</name>
    <dbReference type="NCBI Taxonomy" id="412133"/>
    <lineage>
        <taxon>Eukaryota</taxon>
        <taxon>Metamonada</taxon>
        <taxon>Parabasalia</taxon>
        <taxon>Trichomonadida</taxon>
        <taxon>Trichomonadidae</taxon>
        <taxon>Trichomonas</taxon>
    </lineage>
</organism>
<name>A2EP53_TRIV3</name>
<accession>A2EP53</accession>